<dbReference type="OrthoDB" id="5176563at2759"/>
<protein>
    <submittedName>
        <fullName evidence="2">Uncharacterized protein</fullName>
    </submittedName>
</protein>
<reference evidence="2 3" key="1">
    <citation type="journal article" date="2019" name="Sci. Rep.">
        <title>A multi-omics analysis of the grapevine pathogen Lasiodiplodia theobromae reveals that temperature affects the expression of virulence- and pathogenicity-related genes.</title>
        <authorList>
            <person name="Felix C."/>
            <person name="Meneses R."/>
            <person name="Goncalves M.F.M."/>
            <person name="Tilleman L."/>
            <person name="Duarte A.S."/>
            <person name="Jorrin-Novo J.V."/>
            <person name="Van de Peer Y."/>
            <person name="Deforce D."/>
            <person name="Van Nieuwerburgh F."/>
            <person name="Esteves A.C."/>
            <person name="Alves A."/>
        </authorList>
    </citation>
    <scope>NUCLEOTIDE SEQUENCE [LARGE SCALE GENOMIC DNA]</scope>
    <source>
        <strain evidence="2 3">LA-SOL3</strain>
    </source>
</reference>
<evidence type="ECO:0000256" key="1">
    <source>
        <dbReference type="SAM" id="SignalP"/>
    </source>
</evidence>
<accession>A0A5N5D0W6</accession>
<dbReference type="InterPro" id="IPR029058">
    <property type="entry name" value="AB_hydrolase_fold"/>
</dbReference>
<dbReference type="AlphaFoldDB" id="A0A5N5D0W6"/>
<dbReference type="SUPFAM" id="SSF53474">
    <property type="entry name" value="alpha/beta-Hydrolases"/>
    <property type="match status" value="1"/>
</dbReference>
<feature type="chain" id="PRO_5024902875" evidence="1">
    <location>
        <begin position="20"/>
        <end position="464"/>
    </location>
</feature>
<gene>
    <name evidence="2" type="ORF">DBV05_g10036</name>
</gene>
<evidence type="ECO:0000313" key="2">
    <source>
        <dbReference type="EMBL" id="KAB2571305.1"/>
    </source>
</evidence>
<feature type="signal peptide" evidence="1">
    <location>
        <begin position="1"/>
        <end position="19"/>
    </location>
</feature>
<comment type="caution">
    <text evidence="2">The sequence shown here is derived from an EMBL/GenBank/DDBJ whole genome shotgun (WGS) entry which is preliminary data.</text>
</comment>
<proteinExistence type="predicted"/>
<keyword evidence="3" id="KW-1185">Reference proteome</keyword>
<dbReference type="Gene3D" id="3.40.50.1820">
    <property type="entry name" value="alpha/beta hydrolase"/>
    <property type="match status" value="1"/>
</dbReference>
<evidence type="ECO:0000313" key="3">
    <source>
        <dbReference type="Proteomes" id="UP000325902"/>
    </source>
</evidence>
<dbReference type="Proteomes" id="UP000325902">
    <property type="component" value="Unassembled WGS sequence"/>
</dbReference>
<organism evidence="2 3">
    <name type="scientific">Lasiodiplodia theobromae</name>
    <dbReference type="NCBI Taxonomy" id="45133"/>
    <lineage>
        <taxon>Eukaryota</taxon>
        <taxon>Fungi</taxon>
        <taxon>Dikarya</taxon>
        <taxon>Ascomycota</taxon>
        <taxon>Pezizomycotina</taxon>
        <taxon>Dothideomycetes</taxon>
        <taxon>Dothideomycetes incertae sedis</taxon>
        <taxon>Botryosphaeriales</taxon>
        <taxon>Botryosphaeriaceae</taxon>
        <taxon>Lasiodiplodia</taxon>
    </lineage>
</organism>
<dbReference type="EMBL" id="VCHE01000105">
    <property type="protein sequence ID" value="KAB2571305.1"/>
    <property type="molecule type" value="Genomic_DNA"/>
</dbReference>
<name>A0A5N5D0W6_9PEZI</name>
<keyword evidence="1" id="KW-0732">Signal</keyword>
<sequence>MIRSLIPLASLAMARTALGTTATSAAASASLPSPTAIDLASGGGTVGALFRPAPGGDAAKAATAIMVMHAEQDYWSFYPCTELPARGYTVLCANNAASKSGYMSDLNFEDMMVDVGYAVGWLRNQSDIERVVLFGHSGGGAMLAQYQNVAENGAAACNGSEKIYPCSSAVEGLPKADGVVLDDANFGIGPMMVMSLNPAITDETSGMQIDEALDLYSAAHGWSSTGSSNYSAEFAKQFAAGVHARNTRLIAYAKERLAVIENGTGLFADDEPFYIPDALYLGMNNKFFPQDLNYLHHTTYPWKLLHKNGSYTTQIVPSVRTATTVSSLANSYLNGGLKTTIKRFLATFAVTTTEDFGYQADGVTGIVWNSSQLVPIAAVKGIHVPLLTMGNTGHYEFMNIEKTHLAAVSNDTDIAFVEGAQHTINTCTECEAYAGEFGDTVKTTFDYVDQWLSKPGRFFRDGGR</sequence>